<dbReference type="KEGG" id="aol:S58_28400"/>
<proteinExistence type="predicted"/>
<dbReference type="PANTHER" id="PTHR36423:SF2">
    <property type="entry name" value="AFR070WP"/>
    <property type="match status" value="1"/>
</dbReference>
<dbReference type="AlphaFoldDB" id="M4Z6Y0"/>
<dbReference type="Gene3D" id="3.30.70.1240">
    <property type="entry name" value="DOPA-like domains"/>
    <property type="match status" value="1"/>
</dbReference>
<evidence type="ECO:0000256" key="1">
    <source>
        <dbReference type="SAM" id="MobiDB-lite"/>
    </source>
</evidence>
<dbReference type="InterPro" id="IPR023389">
    <property type="entry name" value="DOPA-like_sf"/>
</dbReference>
<name>M4Z6Y0_9BRAD</name>
<feature type="compositionally biased region" description="Basic and acidic residues" evidence="1">
    <location>
        <begin position="119"/>
        <end position="130"/>
    </location>
</feature>
<dbReference type="eggNOG" id="COG3805">
    <property type="taxonomic scope" value="Bacteria"/>
</dbReference>
<dbReference type="GeneID" id="301816717"/>
<dbReference type="RefSeq" id="WP_015665963.1">
    <property type="nucleotide sequence ID" value="NC_020453.1"/>
</dbReference>
<dbReference type="Proteomes" id="UP000011841">
    <property type="component" value="Chromosome"/>
</dbReference>
<dbReference type="EMBL" id="AP012603">
    <property type="protein sequence ID" value="BAM88841.1"/>
    <property type="molecule type" value="Genomic_DNA"/>
</dbReference>
<dbReference type="PATRIC" id="fig|1245469.3.peg.2908"/>
<keyword evidence="3" id="KW-1185">Reference proteome</keyword>
<dbReference type="Pfam" id="PF08883">
    <property type="entry name" value="DOPA_dioxygen"/>
    <property type="match status" value="1"/>
</dbReference>
<dbReference type="HOGENOM" id="CLU_090062_3_1_5"/>
<dbReference type="InterPro" id="IPR014980">
    <property type="entry name" value="DOPA_dioxygen"/>
</dbReference>
<accession>M4Z6Y0</accession>
<gene>
    <name evidence="2" type="ORF">S58_28400</name>
</gene>
<sequence length="140" mass="15735">METTSTAAQPHRLNAIASFHAHIYFDDVTRSEAERLRQWIADRFVVTLGRWHDGLVGPHERPMYQVAFAVEVFPMLVPWLMLNHGRLSVLVHPNTTQPLADHTAHALWIGPPLGIRGDNLPEHSDAELPREPNTTPTIAA</sequence>
<dbReference type="STRING" id="1245469.S58_28400"/>
<dbReference type="PANTHER" id="PTHR36423">
    <property type="entry name" value="AFR070WP"/>
    <property type="match status" value="1"/>
</dbReference>
<reference evidence="2 3" key="1">
    <citation type="journal article" date="2013" name="Appl. Environ. Microbiol.">
        <title>Genome analysis suggests that the soil oligotrophic bacterium Agromonas oligotrophica (Bradyrhizobium oligotrophicum) is a nitrogen-fixing symbiont of Aeschynomene indica.</title>
        <authorList>
            <person name="Okubo T."/>
            <person name="Fukushima S."/>
            <person name="Itakura M."/>
            <person name="Oshima K."/>
            <person name="Longtonglang A."/>
            <person name="Teaumroong N."/>
            <person name="Mitsui H."/>
            <person name="Hattori M."/>
            <person name="Hattori R."/>
            <person name="Hattori T."/>
            <person name="Minamisawa K."/>
        </authorList>
    </citation>
    <scope>NUCLEOTIDE SEQUENCE [LARGE SCALE GENOMIC DNA]</scope>
    <source>
        <strain evidence="2 3">S58</strain>
    </source>
</reference>
<organism evidence="2 3">
    <name type="scientific">Bradyrhizobium oligotrophicum S58</name>
    <dbReference type="NCBI Taxonomy" id="1245469"/>
    <lineage>
        <taxon>Bacteria</taxon>
        <taxon>Pseudomonadati</taxon>
        <taxon>Pseudomonadota</taxon>
        <taxon>Alphaproteobacteria</taxon>
        <taxon>Hyphomicrobiales</taxon>
        <taxon>Nitrobacteraceae</taxon>
        <taxon>Bradyrhizobium</taxon>
    </lineage>
</organism>
<feature type="region of interest" description="Disordered" evidence="1">
    <location>
        <begin position="119"/>
        <end position="140"/>
    </location>
</feature>
<evidence type="ECO:0008006" key="4">
    <source>
        <dbReference type="Google" id="ProtNLM"/>
    </source>
</evidence>
<evidence type="ECO:0000313" key="2">
    <source>
        <dbReference type="EMBL" id="BAM88841.1"/>
    </source>
</evidence>
<dbReference type="OrthoDB" id="572228at2"/>
<dbReference type="SUPFAM" id="SSF143410">
    <property type="entry name" value="DOPA-like"/>
    <property type="match status" value="1"/>
</dbReference>
<evidence type="ECO:0000313" key="3">
    <source>
        <dbReference type="Proteomes" id="UP000011841"/>
    </source>
</evidence>
<protein>
    <recommendedName>
        <fullName evidence="4">Aromatic ring-cleaving dioxygenase</fullName>
    </recommendedName>
</protein>